<dbReference type="InterPro" id="IPR032697">
    <property type="entry name" value="SQ_cyclase_N"/>
</dbReference>
<dbReference type="PANTHER" id="PTHR11764">
    <property type="entry name" value="TERPENE CYCLASE/MUTASE FAMILY MEMBER"/>
    <property type="match status" value="1"/>
</dbReference>
<dbReference type="Gene3D" id="1.50.10.20">
    <property type="match status" value="2"/>
</dbReference>
<dbReference type="InterPro" id="IPR032696">
    <property type="entry name" value="SQ_cyclase_C"/>
</dbReference>
<keyword evidence="4" id="KW-0413">Isomerase</keyword>
<reference evidence="7 8" key="1">
    <citation type="submission" date="2018-06" db="EMBL/GenBank/DDBJ databases">
        <title>Thermoflavimicrobium daqus sp. nov., a thermophilic microbe isolated from Moutai-flavour Daqu.</title>
        <authorList>
            <person name="Wang X."/>
            <person name="Zhou H."/>
        </authorList>
    </citation>
    <scope>NUCLEOTIDE SEQUENCE [LARGE SCALE GENOMIC DNA]</scope>
    <source>
        <strain evidence="7 8">FBKL4.011</strain>
    </source>
</reference>
<evidence type="ECO:0000259" key="5">
    <source>
        <dbReference type="Pfam" id="PF13243"/>
    </source>
</evidence>
<dbReference type="UniPathway" id="UPA00337"/>
<dbReference type="SFLD" id="SFLDG01016">
    <property type="entry name" value="Prenyltransferase_Like_2"/>
    <property type="match status" value="1"/>
</dbReference>
<accession>A0A364K9B4</accession>
<dbReference type="PROSITE" id="PS01074">
    <property type="entry name" value="TERPENE_SYNTHASES"/>
    <property type="match status" value="1"/>
</dbReference>
<dbReference type="RefSeq" id="WP_113657490.1">
    <property type="nucleotide sequence ID" value="NZ_KZ845663.1"/>
</dbReference>
<dbReference type="OrthoDB" id="9758578at2"/>
<dbReference type="EMBL" id="QJKK01000001">
    <property type="protein sequence ID" value="RAL26885.1"/>
    <property type="molecule type" value="Genomic_DNA"/>
</dbReference>
<name>A0A364K9B4_9BACL</name>
<dbReference type="GO" id="GO:0016104">
    <property type="term" value="P:triterpenoid biosynthetic process"/>
    <property type="evidence" value="ECO:0007669"/>
    <property type="project" value="InterPro"/>
</dbReference>
<dbReference type="Pfam" id="PF13243">
    <property type="entry name" value="SQHop_cyclase_C"/>
    <property type="match status" value="1"/>
</dbReference>
<evidence type="ECO:0000313" key="7">
    <source>
        <dbReference type="EMBL" id="RAL26885.1"/>
    </source>
</evidence>
<dbReference type="NCBIfam" id="TIGR01787">
    <property type="entry name" value="squalene_cyclas"/>
    <property type="match status" value="1"/>
</dbReference>
<proteinExistence type="inferred from homology"/>
<comment type="caution">
    <text evidence="7">The sequence shown here is derived from an EMBL/GenBank/DDBJ whole genome shotgun (WGS) entry which is preliminary data.</text>
</comment>
<organism evidence="7 8">
    <name type="scientific">Thermoflavimicrobium daqui</name>
    <dbReference type="NCBI Taxonomy" id="2137476"/>
    <lineage>
        <taxon>Bacteria</taxon>
        <taxon>Bacillati</taxon>
        <taxon>Bacillota</taxon>
        <taxon>Bacilli</taxon>
        <taxon>Bacillales</taxon>
        <taxon>Thermoactinomycetaceae</taxon>
        <taxon>Thermoflavimicrobium</taxon>
    </lineage>
</organism>
<dbReference type="SUPFAM" id="SSF48239">
    <property type="entry name" value="Terpenoid cyclases/Protein prenyltransferases"/>
    <property type="match status" value="2"/>
</dbReference>
<dbReference type="InterPro" id="IPR018333">
    <property type="entry name" value="Squalene_cyclase"/>
</dbReference>
<dbReference type="Pfam" id="PF13249">
    <property type="entry name" value="SQHop_cyclase_N"/>
    <property type="match status" value="1"/>
</dbReference>
<protein>
    <submittedName>
        <fullName evidence="7">Squalene--hopene cyclase</fullName>
    </submittedName>
</protein>
<keyword evidence="8" id="KW-1185">Reference proteome</keyword>
<evidence type="ECO:0000256" key="1">
    <source>
        <dbReference type="ARBA" id="ARBA00004999"/>
    </source>
</evidence>
<comment type="pathway">
    <text evidence="1">Secondary metabolite biosynthesis; hopanoid biosynthesis.</text>
</comment>
<dbReference type="AlphaFoldDB" id="A0A364K9B4"/>
<dbReference type="GO" id="GO:0005811">
    <property type="term" value="C:lipid droplet"/>
    <property type="evidence" value="ECO:0007669"/>
    <property type="project" value="InterPro"/>
</dbReference>
<evidence type="ECO:0000256" key="2">
    <source>
        <dbReference type="ARBA" id="ARBA00009755"/>
    </source>
</evidence>
<dbReference type="InterPro" id="IPR008930">
    <property type="entry name" value="Terpenoid_cyclase/PrenylTrfase"/>
</dbReference>
<evidence type="ECO:0000313" key="8">
    <source>
        <dbReference type="Proteomes" id="UP000251213"/>
    </source>
</evidence>
<comment type="similarity">
    <text evidence="2">Belongs to the terpene cyclase/mutase family.</text>
</comment>
<reference evidence="7 8" key="2">
    <citation type="submission" date="2018-06" db="EMBL/GenBank/DDBJ databases">
        <authorList>
            <person name="Zhirakovskaya E."/>
        </authorList>
    </citation>
    <scope>NUCLEOTIDE SEQUENCE [LARGE SCALE GENOMIC DNA]</scope>
    <source>
        <strain evidence="7 8">FBKL4.011</strain>
    </source>
</reference>
<dbReference type="PANTHER" id="PTHR11764:SF20">
    <property type="entry name" value="LANOSTEROL SYNTHASE"/>
    <property type="match status" value="1"/>
</dbReference>
<evidence type="ECO:0000256" key="3">
    <source>
        <dbReference type="ARBA" id="ARBA00022737"/>
    </source>
</evidence>
<feature type="domain" description="Squalene cyclase C-terminal" evidence="5">
    <location>
        <begin position="303"/>
        <end position="617"/>
    </location>
</feature>
<evidence type="ECO:0000259" key="6">
    <source>
        <dbReference type="Pfam" id="PF13249"/>
    </source>
</evidence>
<feature type="domain" description="Squalene cyclase N-terminal" evidence="6">
    <location>
        <begin position="9"/>
        <end position="289"/>
    </location>
</feature>
<dbReference type="Proteomes" id="UP000251213">
    <property type="component" value="Unassembled WGS sequence"/>
</dbReference>
<evidence type="ECO:0000256" key="4">
    <source>
        <dbReference type="ARBA" id="ARBA00023235"/>
    </source>
</evidence>
<sequence>MEERIGNAIDQIVRRLLQEQNEIGCWDYCFESGTMTDALMLLLMKWLGYKKPEIEELLIQRILSKQTQEGTWKLFQDEKEGNLNETIYCCLALLYTDNIQPKDIRMQRAKDFIHSKGGVVQGGSFSKIVLSILGHLDWGKSPSMPIEILLLSGNSPVNFCDFVGYTRVHLAPVLVLANQRFSVKLPGHDKVSEWIQACGSTNWIHNHRSWWTRFFKMATWLRSSSVRRRLQDRSYLLAEQFMLNRIEPDGTLYCYFTSTFLMIFALVSLGYPKNHPLICQAMEGLIDLIFPLQEEGHLQETSSTIWDTSLILYALQEAGVSSRHPAIRRGTYYLLNNQQHTWGDWRWRNPGICPGGWGFSRYNTINPDIDDTGACLRVIAPAVMKGKYEESWNRGVNWLLSMQNRDGGWSAFEKNTNKMWLYLLPYDDTESILGDPSTADLTGRALEFLGNYLGWSSYHFAVRQGVDWLARHQQFDGSWYGRWGISYIYGTWAALTGLAAVQFPRGHPMVEKAVEWLKSIQNQDGGWGESCQSQIEHRYIPLQASTPSQTAWALDALIAYHDKPTPEIKKGVQCLLELLEKDSWEISYPTGAGLAGQFYIYYHSYNHIWPLVTLSHYWNRYI</sequence>
<gene>
    <name evidence="7" type="ORF">DL897_02225</name>
</gene>
<dbReference type="GO" id="GO:0016866">
    <property type="term" value="F:intramolecular transferase activity"/>
    <property type="evidence" value="ECO:0007669"/>
    <property type="project" value="InterPro"/>
</dbReference>
<keyword evidence="3" id="KW-0677">Repeat</keyword>
<dbReference type="InterPro" id="IPR002365">
    <property type="entry name" value="Terpene_synthase_CS"/>
</dbReference>